<gene>
    <name evidence="3" type="ORF">IFE08_10745</name>
</gene>
<dbReference type="Gene3D" id="3.40.630.30">
    <property type="match status" value="1"/>
</dbReference>
<accession>A0A7S6WNA5</accession>
<dbReference type="PROSITE" id="PS51186">
    <property type="entry name" value="GNAT"/>
    <property type="match status" value="1"/>
</dbReference>
<reference evidence="3 4" key="1">
    <citation type="submission" date="2020-09" db="EMBL/GenBank/DDBJ databases">
        <title>Characterization of Treponema spp. from bovine digital dermatitis in Korea.</title>
        <authorList>
            <person name="Espiritu H.M."/>
            <person name="Cho Y.I."/>
            <person name="Mamuad L."/>
        </authorList>
    </citation>
    <scope>NUCLEOTIDE SEQUENCE [LARGE SCALE GENOMIC DNA]</scope>
    <source>
        <strain evidence="3 4">KS1</strain>
    </source>
</reference>
<dbReference type="EMBL" id="CP061839">
    <property type="protein sequence ID" value="QOW60293.1"/>
    <property type="molecule type" value="Genomic_DNA"/>
</dbReference>
<dbReference type="Pfam" id="PF00583">
    <property type="entry name" value="Acetyltransf_1"/>
    <property type="match status" value="1"/>
</dbReference>
<dbReference type="InterPro" id="IPR000182">
    <property type="entry name" value="GNAT_dom"/>
</dbReference>
<dbReference type="InterPro" id="IPR050680">
    <property type="entry name" value="YpeA/RimI_acetyltransf"/>
</dbReference>
<dbReference type="InterPro" id="IPR016181">
    <property type="entry name" value="Acyl_CoA_acyltransferase"/>
</dbReference>
<keyword evidence="1 3" id="KW-0808">Transferase</keyword>
<dbReference type="PANTHER" id="PTHR43420">
    <property type="entry name" value="ACETYLTRANSFERASE"/>
    <property type="match status" value="1"/>
</dbReference>
<evidence type="ECO:0000256" key="1">
    <source>
        <dbReference type="ARBA" id="ARBA00022679"/>
    </source>
</evidence>
<protein>
    <submittedName>
        <fullName evidence="3">GNAT family N-acetyltransferase</fullName>
    </submittedName>
</protein>
<name>A0A7S6WNA5_9SPIR</name>
<evidence type="ECO:0000313" key="4">
    <source>
        <dbReference type="Proteomes" id="UP000593915"/>
    </source>
</evidence>
<dbReference type="SUPFAM" id="SSF55729">
    <property type="entry name" value="Acyl-CoA N-acyltransferases (Nat)"/>
    <property type="match status" value="1"/>
</dbReference>
<dbReference type="GO" id="GO:0016747">
    <property type="term" value="F:acyltransferase activity, transferring groups other than amino-acyl groups"/>
    <property type="evidence" value="ECO:0007669"/>
    <property type="project" value="InterPro"/>
</dbReference>
<organism evidence="3 4">
    <name type="scientific">Treponema pedis</name>
    <dbReference type="NCBI Taxonomy" id="409322"/>
    <lineage>
        <taxon>Bacteria</taxon>
        <taxon>Pseudomonadati</taxon>
        <taxon>Spirochaetota</taxon>
        <taxon>Spirochaetia</taxon>
        <taxon>Spirochaetales</taxon>
        <taxon>Treponemataceae</taxon>
        <taxon>Treponema</taxon>
    </lineage>
</organism>
<dbReference type="AlphaFoldDB" id="A0A7S6WNA5"/>
<evidence type="ECO:0000313" key="3">
    <source>
        <dbReference type="EMBL" id="QOW60293.1"/>
    </source>
</evidence>
<evidence type="ECO:0000256" key="2">
    <source>
        <dbReference type="ARBA" id="ARBA00023315"/>
    </source>
</evidence>
<dbReference type="CDD" id="cd04301">
    <property type="entry name" value="NAT_SF"/>
    <property type="match status" value="1"/>
</dbReference>
<keyword evidence="2" id="KW-0012">Acyltransferase</keyword>
<dbReference type="RefSeq" id="WP_024466786.1">
    <property type="nucleotide sequence ID" value="NZ_CP045670.1"/>
</dbReference>
<sequence length="155" mass="18574">MSVKCRLSKDAERIAAINKTVHDVHYKLYPEYFKPFSYNETVNFLKKQLQEENWFCYIADYEGKDTGYALFYIRDYRENPVRKAYKGIHIDQIGIIPEYRRKGIGRELMKEIEKFAIKENAAQIELTHWELNEDAKYFYSSMGFNTTIRFVVKKL</sequence>
<dbReference type="Proteomes" id="UP000593915">
    <property type="component" value="Chromosome"/>
</dbReference>
<proteinExistence type="predicted"/>